<sequence length="195" mass="22344">MYWYLRNFHLYPQQPDLTAITSIDVDYVTRKEGVEVIAKIFNVEGRVQEIFNPPSIAVLNLIDKDTGKVKEDTQGQFLNERLNEANVVDIIDRPTGFEPGDFMGDKLALNTEPFMVMPDRHGASMSHELVRVLNPVACIRSRLSNATVPIGKDKLTEAERIRVLALPAFNFMLEKLHTLPFRQGRQYIDYFVSFI</sequence>
<organism evidence="1 2">
    <name type="scientific">Mixta hanseatica</name>
    <dbReference type="NCBI Taxonomy" id="2872648"/>
    <lineage>
        <taxon>Bacteria</taxon>
        <taxon>Pseudomonadati</taxon>
        <taxon>Pseudomonadota</taxon>
        <taxon>Gammaproteobacteria</taxon>
        <taxon>Enterobacterales</taxon>
        <taxon>Erwiniaceae</taxon>
        <taxon>Mixta</taxon>
    </lineage>
</organism>
<dbReference type="RefSeq" id="WP_249892936.1">
    <property type="nucleotide sequence ID" value="NZ_CP082904.1"/>
</dbReference>
<evidence type="ECO:0000313" key="2">
    <source>
        <dbReference type="Proteomes" id="UP001056635"/>
    </source>
</evidence>
<evidence type="ECO:0000313" key="1">
    <source>
        <dbReference type="EMBL" id="UQY44311.1"/>
    </source>
</evidence>
<dbReference type="Proteomes" id="UP001056635">
    <property type="component" value="Chromosome"/>
</dbReference>
<dbReference type="EMBL" id="CP082904">
    <property type="protein sequence ID" value="UQY44311.1"/>
    <property type="molecule type" value="Genomic_DNA"/>
</dbReference>
<proteinExistence type="predicted"/>
<name>A0ABY4RC08_9GAMM</name>
<reference evidence="1" key="1">
    <citation type="submission" date="2021-09" db="EMBL/GenBank/DDBJ databases">
        <title>First case of bloodstream infection caused by Mixta hanseatica sp. nov., a member of the Erwiniaceae family.</title>
        <authorList>
            <person name="Both A."/>
            <person name="Huang J."/>
            <person name="Wenzel P."/>
            <person name="Aepfelbacher M."/>
            <person name="Rohde H."/>
            <person name="Christner M."/>
            <person name="Hentschke M."/>
        </authorList>
    </citation>
    <scope>NUCLEOTIDE SEQUENCE</scope>
    <source>
        <strain evidence="1">X22927</strain>
    </source>
</reference>
<keyword evidence="2" id="KW-1185">Reference proteome</keyword>
<gene>
    <name evidence="1" type="ORF">K6958_00940</name>
</gene>
<protein>
    <submittedName>
        <fullName evidence="1">Uncharacterized protein</fullName>
    </submittedName>
</protein>
<accession>A0ABY4RC08</accession>